<keyword evidence="3" id="KW-1185">Reference proteome</keyword>
<organism evidence="2 3">
    <name type="scientific">Apiospora aurea</name>
    <dbReference type="NCBI Taxonomy" id="335848"/>
    <lineage>
        <taxon>Eukaryota</taxon>
        <taxon>Fungi</taxon>
        <taxon>Dikarya</taxon>
        <taxon>Ascomycota</taxon>
        <taxon>Pezizomycotina</taxon>
        <taxon>Sordariomycetes</taxon>
        <taxon>Xylariomycetidae</taxon>
        <taxon>Amphisphaeriales</taxon>
        <taxon>Apiosporaceae</taxon>
        <taxon>Apiospora</taxon>
    </lineage>
</organism>
<dbReference type="EMBL" id="JAQQWE010000004">
    <property type="protein sequence ID" value="KAK7956898.1"/>
    <property type="molecule type" value="Genomic_DNA"/>
</dbReference>
<name>A0ABR1QJH8_9PEZI</name>
<accession>A0ABR1QJH8</accession>
<keyword evidence="1" id="KW-1133">Transmembrane helix</keyword>
<comment type="caution">
    <text evidence="2">The sequence shown here is derived from an EMBL/GenBank/DDBJ whole genome shotgun (WGS) entry which is preliminary data.</text>
</comment>
<feature type="transmembrane region" description="Helical" evidence="1">
    <location>
        <begin position="524"/>
        <end position="541"/>
    </location>
</feature>
<protein>
    <submittedName>
        <fullName evidence="2">Uncharacterized protein</fullName>
    </submittedName>
</protein>
<proteinExistence type="predicted"/>
<dbReference type="GeneID" id="92075404"/>
<gene>
    <name evidence="2" type="ORF">PG986_006120</name>
</gene>
<evidence type="ECO:0000256" key="1">
    <source>
        <dbReference type="SAM" id="Phobius"/>
    </source>
</evidence>
<keyword evidence="1" id="KW-0812">Transmembrane</keyword>
<evidence type="ECO:0000313" key="2">
    <source>
        <dbReference type="EMBL" id="KAK7956898.1"/>
    </source>
</evidence>
<sequence>MVQTDRSGGWGVACRGVFGVVASLLFVRRGILVFGVERRLRLGPLRDQLLPPLPKGAVHGDQLRGPPAVRLERRGGRELVEFEEARDAGLPGREDGVDARVGVGEAELALDQLVAGPGVGQPDGELLQHGLEVARLGAGAAAGRQLAEPAQDVGGLAGPGDVADEVVQQLAGVGGAHAVADLEAAQQLEEARVDQGLDEEGPARGAAAVVGRHPVGSGPLHPHHAALDVVHAGVEVGVGAGGAALQQPVDAPGEVVVHVAAPAGAGRRAALVAHVLPLAGRGEGLPALEVLQVAEAHLVGPGPELEQPADHLDPAVDDGPPERRRVGLAVRALAPDAVDGAFVDRHVVLHHALDQLVAVPGAGDGVVDGQGPVPNPPGLGAAPLEVELLLRVPAVVADPLVVDDAQRHVRDGAAHAVGDGLVDHLLQQRLVGGRELVAVLPLLVGPLLLLLLLFPFLARSRSRRSAWYRGRRAGPLADGLLAGDLVGLPFVATSRLRHGLRRLLSSRRRGRFCQATLARDGRGLFWVLLGIFLGILLGVLLEIPGVRLGGLVEARLLARLGLLNGRGRRIIKASLYRSHCERMSLRFVQIGRLRKVDC</sequence>
<evidence type="ECO:0000313" key="3">
    <source>
        <dbReference type="Proteomes" id="UP001391051"/>
    </source>
</evidence>
<dbReference type="RefSeq" id="XP_066702204.1">
    <property type="nucleotide sequence ID" value="XM_066842342.1"/>
</dbReference>
<dbReference type="Proteomes" id="UP001391051">
    <property type="component" value="Unassembled WGS sequence"/>
</dbReference>
<reference evidence="2 3" key="1">
    <citation type="submission" date="2023-01" db="EMBL/GenBank/DDBJ databases">
        <title>Analysis of 21 Apiospora genomes using comparative genomics revels a genus with tremendous synthesis potential of carbohydrate active enzymes and secondary metabolites.</title>
        <authorList>
            <person name="Sorensen T."/>
        </authorList>
    </citation>
    <scope>NUCLEOTIDE SEQUENCE [LARGE SCALE GENOMIC DNA]</scope>
    <source>
        <strain evidence="2 3">CBS 24483</strain>
    </source>
</reference>
<keyword evidence="1" id="KW-0472">Membrane</keyword>
<feature type="transmembrane region" description="Helical" evidence="1">
    <location>
        <begin position="436"/>
        <end position="458"/>
    </location>
</feature>